<dbReference type="SUPFAM" id="SSF49899">
    <property type="entry name" value="Concanavalin A-like lectins/glucanases"/>
    <property type="match status" value="1"/>
</dbReference>
<sequence>MGDIELVLPTAWDIEDKSPFIDIDSSGLKVSYTDPDDYEAVIVRVNNPIPSECGIFYFEIKIINKGKNGMIGIGYCTKQSDKKIDDSNYINNMLMPGQENEPWGCGYHGDDGYSFCSGSGEPYDLPRHEYTAGYTTGDIIGCYLNFRSNIVFYTKNGINLGIECHLYSNFKGILYPCVGFRSQGGSLEVNFGNKNFKYSAITNEDISQRSKNALTLKYQEKNYFIMGGYENMLVNLTDELTKSLKKEPNNAFELIYRGKIFFIMGKYDKAFEDLTRLLETEPDNTIALKYRGEINYIMKRYNESIADLEKLLRIQPNNEWAKMANKLVEGFL</sequence>
<dbReference type="InterPro" id="IPR011990">
    <property type="entry name" value="TPR-like_helical_dom_sf"/>
</dbReference>
<evidence type="ECO:0000259" key="2">
    <source>
        <dbReference type="PROSITE" id="PS50188"/>
    </source>
</evidence>
<protein>
    <submittedName>
        <fullName evidence="3">Concanavalin A-like lectin/glucanase domain-containing protein</fullName>
    </submittedName>
</protein>
<proteinExistence type="predicted"/>
<organism evidence="3 4">
    <name type="scientific">Gigaspora rosea</name>
    <dbReference type="NCBI Taxonomy" id="44941"/>
    <lineage>
        <taxon>Eukaryota</taxon>
        <taxon>Fungi</taxon>
        <taxon>Fungi incertae sedis</taxon>
        <taxon>Mucoromycota</taxon>
        <taxon>Glomeromycotina</taxon>
        <taxon>Glomeromycetes</taxon>
        <taxon>Diversisporales</taxon>
        <taxon>Gigasporaceae</taxon>
        <taxon>Gigaspora</taxon>
    </lineage>
</organism>
<dbReference type="SUPFAM" id="SSF48452">
    <property type="entry name" value="TPR-like"/>
    <property type="match status" value="1"/>
</dbReference>
<dbReference type="PANTHER" id="PTHR12864">
    <property type="entry name" value="RAN BINDING PROTEIN 9-RELATED"/>
    <property type="match status" value="1"/>
</dbReference>
<dbReference type="Gene3D" id="1.25.40.10">
    <property type="entry name" value="Tetratricopeptide repeat domain"/>
    <property type="match status" value="1"/>
</dbReference>
<evidence type="ECO:0000313" key="3">
    <source>
        <dbReference type="EMBL" id="RIB20071.1"/>
    </source>
</evidence>
<dbReference type="Pfam" id="PF13181">
    <property type="entry name" value="TPR_8"/>
    <property type="match status" value="1"/>
</dbReference>
<keyword evidence="3" id="KW-0430">Lectin</keyword>
<dbReference type="PROSITE" id="PS50005">
    <property type="entry name" value="TPR"/>
    <property type="match status" value="2"/>
</dbReference>
<dbReference type="InterPro" id="IPR013320">
    <property type="entry name" value="ConA-like_dom_sf"/>
</dbReference>
<dbReference type="InterPro" id="IPR050618">
    <property type="entry name" value="Ubq-SigPath_Reg"/>
</dbReference>
<dbReference type="OrthoDB" id="341259at2759"/>
<dbReference type="GO" id="GO:0030246">
    <property type="term" value="F:carbohydrate binding"/>
    <property type="evidence" value="ECO:0007669"/>
    <property type="project" value="UniProtKB-KW"/>
</dbReference>
<name>A0A397VE09_9GLOM</name>
<gene>
    <name evidence="3" type="ORF">C2G38_1222510</name>
</gene>
<keyword evidence="4" id="KW-1185">Reference proteome</keyword>
<dbReference type="SMART" id="SM00449">
    <property type="entry name" value="SPRY"/>
    <property type="match status" value="1"/>
</dbReference>
<dbReference type="PROSITE" id="PS50188">
    <property type="entry name" value="B302_SPRY"/>
    <property type="match status" value="1"/>
</dbReference>
<evidence type="ECO:0000256" key="1">
    <source>
        <dbReference type="PROSITE-ProRule" id="PRU00339"/>
    </source>
</evidence>
<dbReference type="SMART" id="SM00028">
    <property type="entry name" value="TPR"/>
    <property type="match status" value="2"/>
</dbReference>
<feature type="repeat" description="TPR" evidence="1">
    <location>
        <begin position="285"/>
        <end position="318"/>
    </location>
</feature>
<dbReference type="Proteomes" id="UP000266673">
    <property type="component" value="Unassembled WGS sequence"/>
</dbReference>
<reference evidence="3 4" key="1">
    <citation type="submission" date="2018-06" db="EMBL/GenBank/DDBJ databases">
        <title>Comparative genomics reveals the genomic features of Rhizophagus irregularis, R. cerebriforme, R. diaphanum and Gigaspora rosea, and their symbiotic lifestyle signature.</title>
        <authorList>
            <person name="Morin E."/>
            <person name="San Clemente H."/>
            <person name="Chen E.C.H."/>
            <person name="De La Providencia I."/>
            <person name="Hainaut M."/>
            <person name="Kuo A."/>
            <person name="Kohler A."/>
            <person name="Murat C."/>
            <person name="Tang N."/>
            <person name="Roy S."/>
            <person name="Loubradou J."/>
            <person name="Henrissat B."/>
            <person name="Grigoriev I.V."/>
            <person name="Corradi N."/>
            <person name="Roux C."/>
            <person name="Martin F.M."/>
        </authorList>
    </citation>
    <scope>NUCLEOTIDE SEQUENCE [LARGE SCALE GENOMIC DNA]</scope>
    <source>
        <strain evidence="3 4">DAOM 194757</strain>
    </source>
</reference>
<dbReference type="InterPro" id="IPR019734">
    <property type="entry name" value="TPR_rpt"/>
</dbReference>
<dbReference type="InterPro" id="IPR003877">
    <property type="entry name" value="SPRY_dom"/>
</dbReference>
<comment type="caution">
    <text evidence="3">The sequence shown here is derived from an EMBL/GenBank/DDBJ whole genome shotgun (WGS) entry which is preliminary data.</text>
</comment>
<feature type="repeat" description="TPR" evidence="1">
    <location>
        <begin position="251"/>
        <end position="284"/>
    </location>
</feature>
<dbReference type="Gene3D" id="2.60.120.920">
    <property type="match status" value="1"/>
</dbReference>
<dbReference type="InterPro" id="IPR043136">
    <property type="entry name" value="B30.2/SPRY_sf"/>
</dbReference>
<keyword evidence="1" id="KW-0802">TPR repeat</keyword>
<dbReference type="EMBL" id="QKWP01000438">
    <property type="protein sequence ID" value="RIB20071.1"/>
    <property type="molecule type" value="Genomic_DNA"/>
</dbReference>
<dbReference type="Pfam" id="PF00622">
    <property type="entry name" value="SPRY"/>
    <property type="match status" value="1"/>
</dbReference>
<evidence type="ECO:0000313" key="4">
    <source>
        <dbReference type="Proteomes" id="UP000266673"/>
    </source>
</evidence>
<accession>A0A397VE09</accession>
<dbReference type="InterPro" id="IPR001870">
    <property type="entry name" value="B30.2/SPRY"/>
</dbReference>
<dbReference type="AlphaFoldDB" id="A0A397VE09"/>
<feature type="domain" description="B30.2/SPRY" evidence="2">
    <location>
        <begin position="1"/>
        <end position="196"/>
    </location>
</feature>